<protein>
    <submittedName>
        <fullName evidence="1">Uncharacterized protein</fullName>
    </submittedName>
</protein>
<dbReference type="AlphaFoldDB" id="A0A5B7IGK6"/>
<keyword evidence="2" id="KW-1185">Reference proteome</keyword>
<reference evidence="1 2" key="1">
    <citation type="submission" date="2019-05" db="EMBL/GenBank/DDBJ databases">
        <title>Another draft genome of Portunus trituberculatus and its Hox gene families provides insights of decapod evolution.</title>
        <authorList>
            <person name="Jeong J.-H."/>
            <person name="Song I."/>
            <person name="Kim S."/>
            <person name="Choi T."/>
            <person name="Kim D."/>
            <person name="Ryu S."/>
            <person name="Kim W."/>
        </authorList>
    </citation>
    <scope>NUCLEOTIDE SEQUENCE [LARGE SCALE GENOMIC DNA]</scope>
    <source>
        <tissue evidence="1">Muscle</tissue>
    </source>
</reference>
<comment type="caution">
    <text evidence="1">The sequence shown here is derived from an EMBL/GenBank/DDBJ whole genome shotgun (WGS) entry which is preliminary data.</text>
</comment>
<sequence length="63" mass="7227">MTSKRYVVGFETTRGRLADPTLTTLYYATASLKVRFACSDRCDDRSAMIDQRSSRTTNYMYSP</sequence>
<evidence type="ECO:0000313" key="2">
    <source>
        <dbReference type="Proteomes" id="UP000324222"/>
    </source>
</evidence>
<dbReference type="EMBL" id="VSRR010065744">
    <property type="protein sequence ID" value="MPC84551.1"/>
    <property type="molecule type" value="Genomic_DNA"/>
</dbReference>
<dbReference type="Proteomes" id="UP000324222">
    <property type="component" value="Unassembled WGS sequence"/>
</dbReference>
<name>A0A5B7IGK6_PORTR</name>
<proteinExistence type="predicted"/>
<organism evidence="1 2">
    <name type="scientific">Portunus trituberculatus</name>
    <name type="common">Swimming crab</name>
    <name type="synonym">Neptunus trituberculatus</name>
    <dbReference type="NCBI Taxonomy" id="210409"/>
    <lineage>
        <taxon>Eukaryota</taxon>
        <taxon>Metazoa</taxon>
        <taxon>Ecdysozoa</taxon>
        <taxon>Arthropoda</taxon>
        <taxon>Crustacea</taxon>
        <taxon>Multicrustacea</taxon>
        <taxon>Malacostraca</taxon>
        <taxon>Eumalacostraca</taxon>
        <taxon>Eucarida</taxon>
        <taxon>Decapoda</taxon>
        <taxon>Pleocyemata</taxon>
        <taxon>Brachyura</taxon>
        <taxon>Eubrachyura</taxon>
        <taxon>Portunoidea</taxon>
        <taxon>Portunidae</taxon>
        <taxon>Portuninae</taxon>
        <taxon>Portunus</taxon>
    </lineage>
</organism>
<accession>A0A5B7IGK6</accession>
<gene>
    <name evidence="1" type="ORF">E2C01_079291</name>
</gene>
<evidence type="ECO:0000313" key="1">
    <source>
        <dbReference type="EMBL" id="MPC84551.1"/>
    </source>
</evidence>